<gene>
    <name evidence="1" type="ORF">RUA8715_00373</name>
</gene>
<reference evidence="2" key="1">
    <citation type="submission" date="2017-05" db="EMBL/GenBank/DDBJ databases">
        <authorList>
            <person name="Rodrigo-Torres L."/>
            <person name="Arahal R. D."/>
            <person name="Lucena T."/>
        </authorList>
    </citation>
    <scope>NUCLEOTIDE SEQUENCE [LARGE SCALE GENOMIC DNA]</scope>
    <source>
        <strain evidence="2">CECT 8715</strain>
    </source>
</reference>
<evidence type="ECO:0000313" key="1">
    <source>
        <dbReference type="EMBL" id="SMX34257.1"/>
    </source>
</evidence>
<protein>
    <recommendedName>
        <fullName evidence="3">Alpha/beta hydrolase family protein</fullName>
    </recommendedName>
</protein>
<proteinExistence type="predicted"/>
<dbReference type="Proteomes" id="UP000202485">
    <property type="component" value="Unassembled WGS sequence"/>
</dbReference>
<evidence type="ECO:0008006" key="3">
    <source>
        <dbReference type="Google" id="ProtNLM"/>
    </source>
</evidence>
<dbReference type="RefSeq" id="WP_093961948.1">
    <property type="nucleotide sequence ID" value="NZ_FXYG01000001.1"/>
</dbReference>
<sequence length="285" mass="32111">MSNYKMAVVAIHGMGSQSVGPNQPSSVPTFSSDLHDRVGRQLGQDMSKVAWHEVIWAQILQGRQMDYLNSISPYTGYDRTRRFVVCNLSDAASYRPTPDGSDKTYAAIHERVAQVIRIVRFQIGERAPILIVAHSLGGHIMSNYIYDLQRHLRHGGLPQHGVPVEDMQTVAGLVTFGCNIPIFLFAYPEQDITPIQRPNQELPLTLQFHNWWQNYYDKHDVLGFPLGPIAPSFGQLVGTGEITDQAIRVGNIFTGWNPFSHNGYWKARSLYEPVADRIRQILNAV</sequence>
<organism evidence="1 2">
    <name type="scientific">Ruegeria arenilitoris</name>
    <dbReference type="NCBI Taxonomy" id="1173585"/>
    <lineage>
        <taxon>Bacteria</taxon>
        <taxon>Pseudomonadati</taxon>
        <taxon>Pseudomonadota</taxon>
        <taxon>Alphaproteobacteria</taxon>
        <taxon>Rhodobacterales</taxon>
        <taxon>Roseobacteraceae</taxon>
        <taxon>Ruegeria</taxon>
    </lineage>
</organism>
<dbReference type="OrthoDB" id="70513at2"/>
<keyword evidence="2" id="KW-1185">Reference proteome</keyword>
<accession>A0A238JVP2</accession>
<evidence type="ECO:0000313" key="2">
    <source>
        <dbReference type="Proteomes" id="UP000202485"/>
    </source>
</evidence>
<dbReference type="EMBL" id="FXYG01000001">
    <property type="protein sequence ID" value="SMX34257.1"/>
    <property type="molecule type" value="Genomic_DNA"/>
</dbReference>
<dbReference type="AlphaFoldDB" id="A0A238JVP2"/>
<dbReference type="InterPro" id="IPR029058">
    <property type="entry name" value="AB_hydrolase_fold"/>
</dbReference>
<name>A0A238JVP2_9RHOB</name>
<dbReference type="Gene3D" id="3.40.50.1820">
    <property type="entry name" value="alpha/beta hydrolase"/>
    <property type="match status" value="1"/>
</dbReference>
<dbReference type="SUPFAM" id="SSF53474">
    <property type="entry name" value="alpha/beta-Hydrolases"/>
    <property type="match status" value="1"/>
</dbReference>